<dbReference type="GeneID" id="28490738"/>
<accession>A0A127B8E2</accession>
<dbReference type="Gene3D" id="3.40.50.150">
    <property type="entry name" value="Vaccinia Virus protein VP39"/>
    <property type="match status" value="1"/>
</dbReference>
<reference evidence="2" key="1">
    <citation type="submission" date="2015-02" db="EMBL/GenBank/DDBJ databases">
        <title>Pyrococcus kukulkanii sp. nov., a novel hyperthermophilic archaeon isolated from a deep-sea hydrothermal vent at the Guaymas Basin.</title>
        <authorList>
            <person name="Oger P.M."/>
            <person name="Callac N."/>
            <person name="Jebbar M."/>
            <person name="Godfroy A."/>
        </authorList>
    </citation>
    <scope>NUCLEOTIDE SEQUENCE [LARGE SCALE GENOMIC DNA]</scope>
    <source>
        <strain evidence="2">NCB100</strain>
    </source>
</reference>
<gene>
    <name evidence="1" type="ORF">TQ32_02850</name>
</gene>
<protein>
    <recommendedName>
        <fullName evidence="3">Methyltransferase</fullName>
    </recommendedName>
</protein>
<proteinExistence type="predicted"/>
<dbReference type="AlphaFoldDB" id="A0A127B8E2"/>
<sequence>MVELFKHDLILSFAKDKRVLHIGACDYPYHLVRAEQGELLHQKLDQVAAELIGIDNNRQAINDLRRFGIDNIYFGDIEKDIYDIDFENLNFDIILLPDVIEHLTNPGLALLNIKRRFMEDNTKLIITTPNVFKWHNLRTIITGNEVVHPDHVFWPSYKTMKTLFERVGLKIEFFSYVMYGEYSKITKKGQLFYKLFYKNIPHFMPTLFFVLTLQDNKESVT</sequence>
<evidence type="ECO:0008006" key="3">
    <source>
        <dbReference type="Google" id="ProtNLM"/>
    </source>
</evidence>
<dbReference type="RefSeq" id="WP_068320805.1">
    <property type="nucleotide sequence ID" value="NZ_CP010835.1"/>
</dbReference>
<dbReference type="Proteomes" id="UP000070587">
    <property type="component" value="Chromosome"/>
</dbReference>
<dbReference type="Pfam" id="PF13489">
    <property type="entry name" value="Methyltransf_23"/>
    <property type="match status" value="1"/>
</dbReference>
<evidence type="ECO:0000313" key="2">
    <source>
        <dbReference type="Proteomes" id="UP000070587"/>
    </source>
</evidence>
<evidence type="ECO:0000313" key="1">
    <source>
        <dbReference type="EMBL" id="AMM53538.1"/>
    </source>
</evidence>
<dbReference type="KEGG" id="pyc:TQ32_02850"/>
<dbReference type="SUPFAM" id="SSF53335">
    <property type="entry name" value="S-adenosyl-L-methionine-dependent methyltransferases"/>
    <property type="match status" value="1"/>
</dbReference>
<name>A0A127B8E2_9EURY</name>
<dbReference type="EMBL" id="CP010835">
    <property type="protein sequence ID" value="AMM53538.1"/>
    <property type="molecule type" value="Genomic_DNA"/>
</dbReference>
<dbReference type="InterPro" id="IPR029063">
    <property type="entry name" value="SAM-dependent_MTases_sf"/>
</dbReference>
<dbReference type="PATRIC" id="fig|1609559.3.peg.590"/>
<reference evidence="1 2" key="2">
    <citation type="journal article" date="2016" name="Int. J. Syst. Evol. Microbiol.">
        <title>Pyrococcus kukulkanii sp. nov., a hyperthermophilic, piezophilic archaeon isolated from a deep-sea hydrothermal vent.</title>
        <authorList>
            <person name="Callac N."/>
            <person name="Oger P."/>
            <person name="Lesongeur F."/>
            <person name="Rattray J.E."/>
            <person name="Vannier P."/>
            <person name="Michoud G."/>
            <person name="Beauverger M."/>
            <person name="Gayet N."/>
            <person name="Rouxel O."/>
            <person name="Jebbar M."/>
            <person name="Godfroy A."/>
        </authorList>
    </citation>
    <scope>NUCLEOTIDE SEQUENCE [LARGE SCALE GENOMIC DNA]</scope>
    <source>
        <strain evidence="1 2">NCB100</strain>
    </source>
</reference>
<organism evidence="1 2">
    <name type="scientific">Pyrococcus kukulkanii</name>
    <dbReference type="NCBI Taxonomy" id="1609559"/>
    <lineage>
        <taxon>Archaea</taxon>
        <taxon>Methanobacteriati</taxon>
        <taxon>Methanobacteriota</taxon>
        <taxon>Thermococci</taxon>
        <taxon>Thermococcales</taxon>
        <taxon>Thermococcaceae</taxon>
        <taxon>Pyrococcus</taxon>
    </lineage>
</organism>
<dbReference type="OrthoDB" id="57427at2157"/>